<dbReference type="PANTHER" id="PTHR16461">
    <property type="entry name" value="TOLL-INTERACTING PROTEIN"/>
    <property type="match status" value="1"/>
</dbReference>
<dbReference type="FunFam" id="1.10.8.10:FF:000064">
    <property type="entry name" value="Similar to CUE domain-containing protein"/>
    <property type="match status" value="1"/>
</dbReference>
<dbReference type="GO" id="GO:0031624">
    <property type="term" value="F:ubiquitin conjugating enzyme binding"/>
    <property type="evidence" value="ECO:0007669"/>
    <property type="project" value="TreeGrafter"/>
</dbReference>
<evidence type="ECO:0000313" key="4">
    <source>
        <dbReference type="Proteomes" id="UP000192596"/>
    </source>
</evidence>
<gene>
    <name evidence="3" type="ORF">B0A48_08023</name>
</gene>
<feature type="region of interest" description="Disordered" evidence="1">
    <location>
        <begin position="1"/>
        <end position="65"/>
    </location>
</feature>
<evidence type="ECO:0000256" key="1">
    <source>
        <dbReference type="SAM" id="MobiDB-lite"/>
    </source>
</evidence>
<dbReference type="InParanoid" id="A0A1V8T0Z9"/>
<dbReference type="SMART" id="SM00546">
    <property type="entry name" value="CUE"/>
    <property type="match status" value="1"/>
</dbReference>
<dbReference type="InterPro" id="IPR041807">
    <property type="entry name" value="Cue5/Don1_CUE"/>
</dbReference>
<dbReference type="Proteomes" id="UP000192596">
    <property type="component" value="Unassembled WGS sequence"/>
</dbReference>
<reference evidence="4" key="1">
    <citation type="submission" date="2017-03" db="EMBL/GenBank/DDBJ databases">
        <title>Genomes of endolithic fungi from Antarctica.</title>
        <authorList>
            <person name="Coleine C."/>
            <person name="Masonjones S."/>
            <person name="Stajich J.E."/>
        </authorList>
    </citation>
    <scope>NUCLEOTIDE SEQUENCE [LARGE SCALE GENOMIC DNA]</scope>
    <source>
        <strain evidence="4">CCFEE 5527</strain>
    </source>
</reference>
<organism evidence="3 4">
    <name type="scientific">Cryoendolithus antarcticus</name>
    <dbReference type="NCBI Taxonomy" id="1507870"/>
    <lineage>
        <taxon>Eukaryota</taxon>
        <taxon>Fungi</taxon>
        <taxon>Dikarya</taxon>
        <taxon>Ascomycota</taxon>
        <taxon>Pezizomycotina</taxon>
        <taxon>Dothideomycetes</taxon>
        <taxon>Dothideomycetidae</taxon>
        <taxon>Cladosporiales</taxon>
        <taxon>Cladosporiaceae</taxon>
        <taxon>Cryoendolithus</taxon>
    </lineage>
</organism>
<feature type="compositionally biased region" description="Pro residues" evidence="1">
    <location>
        <begin position="104"/>
        <end position="114"/>
    </location>
</feature>
<feature type="region of interest" description="Disordered" evidence="1">
    <location>
        <begin position="92"/>
        <end position="413"/>
    </location>
</feature>
<dbReference type="OrthoDB" id="9942608at2759"/>
<accession>A0A1V8T0Z9</accession>
<feature type="compositionally biased region" description="Polar residues" evidence="1">
    <location>
        <begin position="226"/>
        <end position="238"/>
    </location>
</feature>
<feature type="domain" description="CUE" evidence="2">
    <location>
        <begin position="57"/>
        <end position="100"/>
    </location>
</feature>
<comment type="caution">
    <text evidence="3">The sequence shown here is derived from an EMBL/GenBank/DDBJ whole genome shotgun (WGS) entry which is preliminary data.</text>
</comment>
<dbReference type="STRING" id="1507870.A0A1V8T0Z9"/>
<dbReference type="Pfam" id="PF02845">
    <property type="entry name" value="CUE"/>
    <property type="match status" value="1"/>
</dbReference>
<feature type="compositionally biased region" description="Acidic residues" evidence="1">
    <location>
        <begin position="345"/>
        <end position="358"/>
    </location>
</feature>
<feature type="compositionally biased region" description="Polar residues" evidence="1">
    <location>
        <begin position="184"/>
        <end position="201"/>
    </location>
</feature>
<feature type="compositionally biased region" description="Basic and acidic residues" evidence="1">
    <location>
        <begin position="316"/>
        <end position="330"/>
    </location>
</feature>
<name>A0A1V8T0Z9_9PEZI</name>
<dbReference type="AlphaFoldDB" id="A0A1V8T0Z9"/>
<proteinExistence type="predicted"/>
<dbReference type="EMBL" id="NAJO01000020">
    <property type="protein sequence ID" value="OQO05004.1"/>
    <property type="molecule type" value="Genomic_DNA"/>
</dbReference>
<feature type="compositionally biased region" description="Basic and acidic residues" evidence="1">
    <location>
        <begin position="251"/>
        <end position="279"/>
    </location>
</feature>
<dbReference type="FunCoup" id="A0A1V8T0Z9">
    <property type="interactions" value="99"/>
</dbReference>
<dbReference type="CDD" id="cd14372">
    <property type="entry name" value="CUE_Cue5p_like"/>
    <property type="match status" value="1"/>
</dbReference>
<dbReference type="GO" id="GO:0006511">
    <property type="term" value="P:ubiquitin-dependent protein catabolic process"/>
    <property type="evidence" value="ECO:0007669"/>
    <property type="project" value="TreeGrafter"/>
</dbReference>
<keyword evidence="4" id="KW-1185">Reference proteome</keyword>
<evidence type="ECO:0000259" key="2">
    <source>
        <dbReference type="PROSITE" id="PS51140"/>
    </source>
</evidence>
<sequence length="413" mass="46329">MDSQAKKIPPAPSVEAEQETGRVSPLGHETPQPKPKVSFQEQDDDNPPPKPPRPTSAQESAEHTLIEAFPSIDAKVVRAVLTASNGQVEPAFNALLGMSDPNFQPEPPAQPPRPTQRVPQTQLEQDEQYARRLAEQYNNQAPRGNQYNQREPGRRAPNQQPRPNERDEQDRSFFDDELPEIGRNIQQGFIDTQKVVNSWITNFKKKIDGEDEEEDLYSGSGRPPQQGRQNFGSSQSEQMYGIRKGANQQRRSVEQQRYDADPHVLGDDEFSRLELRDEEAPPPQPPRTSSRKQANPDLFKPTPAPPQSGPVDEIEAFDRSGRPSTDDKNAKKWQPLTSVQPHPEEDNDPFSLGDDDEGNDKAEDTRKEDTERLKAKARGSVSEPSKPLVESERSGSLGTRNRDAEELLSGKKD</sequence>
<protein>
    <recommendedName>
        <fullName evidence="2">CUE domain-containing protein</fullName>
    </recommendedName>
</protein>
<dbReference type="PANTHER" id="PTHR16461:SF5">
    <property type="entry name" value="TOLL-INTERACTING PROTEIN"/>
    <property type="match status" value="1"/>
</dbReference>
<feature type="compositionally biased region" description="Polar residues" evidence="1">
    <location>
        <begin position="136"/>
        <end position="149"/>
    </location>
</feature>
<dbReference type="InterPro" id="IPR003892">
    <property type="entry name" value="CUE"/>
</dbReference>
<dbReference type="InterPro" id="IPR009060">
    <property type="entry name" value="UBA-like_sf"/>
</dbReference>
<dbReference type="PROSITE" id="PS51140">
    <property type="entry name" value="CUE"/>
    <property type="match status" value="1"/>
</dbReference>
<dbReference type="SUPFAM" id="SSF46934">
    <property type="entry name" value="UBA-like"/>
    <property type="match status" value="1"/>
</dbReference>
<feature type="compositionally biased region" description="Basic and acidic residues" evidence="1">
    <location>
        <begin position="359"/>
        <end position="374"/>
    </location>
</feature>
<evidence type="ECO:0000313" key="3">
    <source>
        <dbReference type="EMBL" id="OQO05004.1"/>
    </source>
</evidence>
<feature type="compositionally biased region" description="Basic and acidic residues" evidence="1">
    <location>
        <begin position="400"/>
        <end position="413"/>
    </location>
</feature>
<dbReference type="GO" id="GO:0043130">
    <property type="term" value="F:ubiquitin binding"/>
    <property type="evidence" value="ECO:0007669"/>
    <property type="project" value="InterPro"/>
</dbReference>
<dbReference type="Gene3D" id="1.10.8.10">
    <property type="entry name" value="DNA helicase RuvA subunit, C-terminal domain"/>
    <property type="match status" value="1"/>
</dbReference>
<dbReference type="GO" id="GO:0005737">
    <property type="term" value="C:cytoplasm"/>
    <property type="evidence" value="ECO:0007669"/>
    <property type="project" value="TreeGrafter"/>
</dbReference>
<feature type="compositionally biased region" description="Basic and acidic residues" evidence="1">
    <location>
        <begin position="163"/>
        <end position="174"/>
    </location>
</feature>